<name>A0A6P0GH42_9ACTN</name>
<evidence type="ECO:0000313" key="5">
    <source>
        <dbReference type="Proteomes" id="UP000471126"/>
    </source>
</evidence>
<accession>A0A6P0GH42</accession>
<dbReference type="InterPro" id="IPR040612">
    <property type="entry name" value="ArsA_HSP20-like"/>
</dbReference>
<feature type="region of interest" description="Disordered" evidence="2">
    <location>
        <begin position="375"/>
        <end position="415"/>
    </location>
</feature>
<dbReference type="SUPFAM" id="SSF52540">
    <property type="entry name" value="P-loop containing nucleoside triphosphate hydrolases"/>
    <property type="match status" value="1"/>
</dbReference>
<protein>
    <submittedName>
        <fullName evidence="4">Ion transporter</fullName>
    </submittedName>
</protein>
<dbReference type="Proteomes" id="UP000471126">
    <property type="component" value="Unassembled WGS sequence"/>
</dbReference>
<evidence type="ECO:0000313" key="4">
    <source>
        <dbReference type="EMBL" id="NEM06579.1"/>
    </source>
</evidence>
<dbReference type="EMBL" id="JAAGWE010000017">
    <property type="protein sequence ID" value="NEM06579.1"/>
    <property type="molecule type" value="Genomic_DNA"/>
</dbReference>
<dbReference type="Gene3D" id="2.60.40.790">
    <property type="match status" value="1"/>
</dbReference>
<gene>
    <name evidence="4" type="ORF">GCU54_11210</name>
</gene>
<feature type="domain" description="ArsA HSP20-like" evidence="3">
    <location>
        <begin position="294"/>
        <end position="349"/>
    </location>
</feature>
<dbReference type="InterPro" id="IPR008978">
    <property type="entry name" value="HSP20-like_chaperone"/>
</dbReference>
<dbReference type="InterPro" id="IPR027417">
    <property type="entry name" value="P-loop_NTPase"/>
</dbReference>
<comment type="similarity">
    <text evidence="1">Belongs to the arsA ATPase family.</text>
</comment>
<dbReference type="RefSeq" id="WP_163476716.1">
    <property type="nucleotide sequence ID" value="NZ_JAAGWE010000017.1"/>
</dbReference>
<dbReference type="Gene3D" id="3.40.50.300">
    <property type="entry name" value="P-loop containing nucleotide triphosphate hydrolases"/>
    <property type="match status" value="1"/>
</dbReference>
<feature type="compositionally biased region" description="Basic and acidic residues" evidence="2">
    <location>
        <begin position="403"/>
        <end position="415"/>
    </location>
</feature>
<evidence type="ECO:0000256" key="2">
    <source>
        <dbReference type="SAM" id="MobiDB-lite"/>
    </source>
</evidence>
<dbReference type="Pfam" id="PF17886">
    <property type="entry name" value="ArsA_HSP20"/>
    <property type="match status" value="1"/>
</dbReference>
<evidence type="ECO:0000256" key="1">
    <source>
        <dbReference type="ARBA" id="ARBA00011040"/>
    </source>
</evidence>
<comment type="caution">
    <text evidence="4">The sequence shown here is derived from an EMBL/GenBank/DDBJ whole genome shotgun (WGS) entry which is preliminary data.</text>
</comment>
<reference evidence="4 5" key="1">
    <citation type="submission" date="2019-12" db="EMBL/GenBank/DDBJ databases">
        <title>WGS of CPCC 203550 I12A-02606.</title>
        <authorList>
            <person name="Jiang Z."/>
        </authorList>
    </citation>
    <scope>NUCLEOTIDE SEQUENCE [LARGE SCALE GENOMIC DNA]</scope>
    <source>
        <strain evidence="4 5">I12A-02606</strain>
    </source>
</reference>
<evidence type="ECO:0000259" key="3">
    <source>
        <dbReference type="Pfam" id="PF17886"/>
    </source>
</evidence>
<sequence>MHTLLFTGPGGAGTTTLASAAAVRAARAGRRVVLLTRQEVPEGTADDVEVVRVEPQASFEALWAARAAELAATLPDLGLPPATSVVPLPGAGELAVLAALGRVGPAADLVVVDGGPLGTGAGLVALPGALRWWLDQAFPARVRVLAAVRTAAVRAGTARRGAVDLALAAVPELEALLDRLTLTDPAETAVWLVGRPRPSAVAALRTATTALAVHGQRPVGVLARRSPGGGPEDWAAARAAEQEAALAALADVAPVQEVAEAAVEPAGADALAALLPDLPEPAGQPAVLAPERVEGGWRLTLPLPFADREGVQLTRWEDDLVVTAAGGRRSVRLDALLRRCVVTSGGLADQGTAAARLEVGFAADPQQWPADLLAATAQDPARMTEPQDPAQMTEPRDPAQMTEPRDTGSQDRGTE</sequence>
<proteinExistence type="inferred from homology"/>
<dbReference type="AlphaFoldDB" id="A0A6P0GH42"/>
<organism evidence="4 5">
    <name type="scientific">Geodermatophilus normandii</name>
    <dbReference type="NCBI Taxonomy" id="1137989"/>
    <lineage>
        <taxon>Bacteria</taxon>
        <taxon>Bacillati</taxon>
        <taxon>Actinomycetota</taxon>
        <taxon>Actinomycetes</taxon>
        <taxon>Geodermatophilales</taxon>
        <taxon>Geodermatophilaceae</taxon>
        <taxon>Geodermatophilus</taxon>
    </lineage>
</organism>